<dbReference type="GO" id="GO:0005524">
    <property type="term" value="F:ATP binding"/>
    <property type="evidence" value="ECO:0007669"/>
    <property type="project" value="UniProtKB-UniRule"/>
</dbReference>
<dbReference type="EC" id="2.7.11.1" evidence="1"/>
<dbReference type="PROSITE" id="PS00108">
    <property type="entry name" value="PROTEIN_KINASE_ST"/>
    <property type="match status" value="1"/>
</dbReference>
<keyword evidence="12" id="KW-1185">Reference proteome</keyword>
<keyword evidence="4 7" id="KW-0547">Nucleotide-binding</keyword>
<dbReference type="SUPFAM" id="SSF48452">
    <property type="entry name" value="TPR-like"/>
    <property type="match status" value="1"/>
</dbReference>
<evidence type="ECO:0000259" key="10">
    <source>
        <dbReference type="PROSITE" id="PS50011"/>
    </source>
</evidence>
<keyword evidence="8" id="KW-0175">Coiled coil</keyword>
<dbReference type="InterPro" id="IPR008271">
    <property type="entry name" value="Ser/Thr_kinase_AS"/>
</dbReference>
<feature type="binding site" evidence="7">
    <location>
        <position position="37"/>
    </location>
    <ligand>
        <name>ATP</name>
        <dbReference type="ChEBI" id="CHEBI:30616"/>
    </ligand>
</feature>
<keyword evidence="3" id="KW-0808">Transferase</keyword>
<dbReference type="Proteomes" id="UP000319732">
    <property type="component" value="Unassembled WGS sequence"/>
</dbReference>
<keyword evidence="5 11" id="KW-0418">Kinase</keyword>
<dbReference type="Gene3D" id="3.30.200.20">
    <property type="entry name" value="Phosphorylase Kinase, domain 1"/>
    <property type="match status" value="1"/>
</dbReference>
<keyword evidence="2" id="KW-0723">Serine/threonine-protein kinase</keyword>
<evidence type="ECO:0000256" key="4">
    <source>
        <dbReference type="ARBA" id="ARBA00022741"/>
    </source>
</evidence>
<evidence type="ECO:0000256" key="2">
    <source>
        <dbReference type="ARBA" id="ARBA00022527"/>
    </source>
</evidence>
<dbReference type="Gene3D" id="1.25.40.10">
    <property type="entry name" value="Tetratricopeptide repeat domain"/>
    <property type="match status" value="1"/>
</dbReference>
<proteinExistence type="predicted"/>
<evidence type="ECO:0000313" key="11">
    <source>
        <dbReference type="EMBL" id="TQV84759.1"/>
    </source>
</evidence>
<evidence type="ECO:0000256" key="7">
    <source>
        <dbReference type="PROSITE-ProRule" id="PRU10141"/>
    </source>
</evidence>
<dbReference type="InterPro" id="IPR011990">
    <property type="entry name" value="TPR-like_helical_dom_sf"/>
</dbReference>
<dbReference type="SUPFAM" id="SSF56112">
    <property type="entry name" value="Protein kinase-like (PK-like)"/>
    <property type="match status" value="1"/>
</dbReference>
<feature type="coiled-coil region" evidence="8">
    <location>
        <begin position="572"/>
        <end position="599"/>
    </location>
</feature>
<sequence length="912" mass="98231">MKTDIPGYKIIRTLGQGGMATVYLAIQVSFEREVALKVMSPALSADPAFGERFSREARIVSRLVHPNIVTVYDVGVHEGQHFLSMEYVPGQDLKQKRQRLSHRDAVRVVKDVARALDFAGKKGYVHRDVKPENIMLHEEDGRAVLMDFGIARPTDTASGMTQTGTAIGTPHYMSPEQAKGKPVDLRSDLYSLGVVLYLLLVGRVPFDADSAVAVGIKHVADPIPRLPDALERFQRVIDRVLAKDPEQRYQNGAQFIADLNTITDTELAAMAADQRPPEPPLGNVDTTAPTVVSGTAAAVAEAKKKPAPDTKRALSPRSRALPESKSPRAAAAPASAASSTPPPPAATAAAASGAAAADHRADFHHPREHSPILPWLAGGLVAVAVATFVYVQQNHPQVLDTLWTDADPQPQPVAAAPAVAVSREADSAPAVAVPEPADRVQEATAGVADGERGGEQPGTAPATPADSTLAVATGSAGNAGATIQAGTAAVGPVADRVRELRKQLEQDLSVAPELAQVYRDILEAAPDNQQARWGLKQLQDYHQRQLRQSLEAGDLPRVRLYLDSARASFPAAVEADDKYQRLIAQLEQAEQHRQWLEQGNRYLAEDALGAPAGANALERFRAVLAADPDNRQAQQGLQAVAARYGVLAQRQLRAGEFERARSLLDRGLAVMPDDNQLQELAQAVAAQRRALRQRQQQVAEARQLMDQGRLITPRQASAFDLFRAVLAEHPGDPAAQRGLEDIERLLVERIATQIEARELESARQQLVEAQSRLTGATALQTLQVELELAFESKALAELPKIPEVIVSNAELTSITARQADTLQVDRTIHIGFRYQNFAQATSVVQAILYDGARSLQIAQVPVIVSGNEGVTFFRIDRPVAGFAEGGYNIDLLLGGDRLTTAAFKVESGAPIP</sequence>
<evidence type="ECO:0000256" key="5">
    <source>
        <dbReference type="ARBA" id="ARBA00022777"/>
    </source>
</evidence>
<dbReference type="OrthoDB" id="9801841at2"/>
<dbReference type="CDD" id="cd14014">
    <property type="entry name" value="STKc_PknB_like"/>
    <property type="match status" value="1"/>
</dbReference>
<feature type="coiled-coil region" evidence="8">
    <location>
        <begin position="752"/>
        <end position="779"/>
    </location>
</feature>
<evidence type="ECO:0000313" key="12">
    <source>
        <dbReference type="Proteomes" id="UP000319732"/>
    </source>
</evidence>
<evidence type="ECO:0000256" key="6">
    <source>
        <dbReference type="ARBA" id="ARBA00022840"/>
    </source>
</evidence>
<dbReference type="SMART" id="SM00220">
    <property type="entry name" value="S_TKc"/>
    <property type="match status" value="1"/>
</dbReference>
<feature type="compositionally biased region" description="Low complexity" evidence="9">
    <location>
        <begin position="346"/>
        <end position="356"/>
    </location>
</feature>
<gene>
    <name evidence="11" type="ORF">FKG94_04360</name>
</gene>
<feature type="compositionally biased region" description="Low complexity" evidence="9">
    <location>
        <begin position="327"/>
        <end position="339"/>
    </location>
</feature>
<feature type="domain" description="Protein kinase" evidence="10">
    <location>
        <begin position="8"/>
        <end position="262"/>
    </location>
</feature>
<evidence type="ECO:0000256" key="3">
    <source>
        <dbReference type="ARBA" id="ARBA00022679"/>
    </source>
</evidence>
<name>A0A545U5L5_9GAMM</name>
<feature type="region of interest" description="Disordered" evidence="9">
    <location>
        <begin position="296"/>
        <end position="365"/>
    </location>
</feature>
<dbReference type="AlphaFoldDB" id="A0A545U5L5"/>
<dbReference type="InterPro" id="IPR017441">
    <property type="entry name" value="Protein_kinase_ATP_BS"/>
</dbReference>
<feature type="region of interest" description="Disordered" evidence="9">
    <location>
        <begin position="426"/>
        <end position="466"/>
    </location>
</feature>
<dbReference type="PANTHER" id="PTHR43289">
    <property type="entry name" value="MITOGEN-ACTIVATED PROTEIN KINASE KINASE KINASE 20-RELATED"/>
    <property type="match status" value="1"/>
</dbReference>
<feature type="compositionally biased region" description="Basic and acidic residues" evidence="9">
    <location>
        <begin position="301"/>
        <end position="312"/>
    </location>
</feature>
<keyword evidence="6 7" id="KW-0067">ATP-binding</keyword>
<dbReference type="PROSITE" id="PS50011">
    <property type="entry name" value="PROTEIN_KINASE_DOM"/>
    <property type="match status" value="1"/>
</dbReference>
<protein>
    <recommendedName>
        <fullName evidence="1">non-specific serine/threonine protein kinase</fullName>
        <ecNumber evidence="1">2.7.11.1</ecNumber>
    </recommendedName>
</protein>
<reference evidence="11 12" key="1">
    <citation type="submission" date="2019-06" db="EMBL/GenBank/DDBJ databases">
        <title>Whole genome sequence for Cellvibrionaceae sp. R142.</title>
        <authorList>
            <person name="Wang G."/>
        </authorList>
    </citation>
    <scope>NUCLEOTIDE SEQUENCE [LARGE SCALE GENOMIC DNA]</scope>
    <source>
        <strain evidence="11 12">R142</strain>
    </source>
</reference>
<evidence type="ECO:0000256" key="1">
    <source>
        <dbReference type="ARBA" id="ARBA00012513"/>
    </source>
</evidence>
<dbReference type="EMBL" id="VHSG01000005">
    <property type="protein sequence ID" value="TQV84759.1"/>
    <property type="molecule type" value="Genomic_DNA"/>
</dbReference>
<dbReference type="InterPro" id="IPR011009">
    <property type="entry name" value="Kinase-like_dom_sf"/>
</dbReference>
<dbReference type="Pfam" id="PF00069">
    <property type="entry name" value="Pkinase"/>
    <property type="match status" value="1"/>
</dbReference>
<accession>A0A545U5L5</accession>
<dbReference type="InterPro" id="IPR000719">
    <property type="entry name" value="Prot_kinase_dom"/>
</dbReference>
<dbReference type="Gene3D" id="1.10.510.10">
    <property type="entry name" value="Transferase(Phosphotransferase) domain 1"/>
    <property type="match status" value="1"/>
</dbReference>
<comment type="caution">
    <text evidence="11">The sequence shown here is derived from an EMBL/GenBank/DDBJ whole genome shotgun (WGS) entry which is preliminary data.</text>
</comment>
<evidence type="ECO:0000256" key="9">
    <source>
        <dbReference type="SAM" id="MobiDB-lite"/>
    </source>
</evidence>
<evidence type="ECO:0000256" key="8">
    <source>
        <dbReference type="SAM" id="Coils"/>
    </source>
</evidence>
<dbReference type="RefSeq" id="WP_142902964.1">
    <property type="nucleotide sequence ID" value="NZ_ML660088.1"/>
</dbReference>
<dbReference type="FunFam" id="1.10.510.10:FF:000021">
    <property type="entry name" value="Serine/threonine protein kinase"/>
    <property type="match status" value="1"/>
</dbReference>
<dbReference type="PROSITE" id="PS00107">
    <property type="entry name" value="PROTEIN_KINASE_ATP"/>
    <property type="match status" value="1"/>
</dbReference>
<dbReference type="PANTHER" id="PTHR43289:SF6">
    <property type="entry name" value="SERINE_THREONINE-PROTEIN KINASE NEKL-3"/>
    <property type="match status" value="1"/>
</dbReference>
<organism evidence="11 12">
    <name type="scientific">Exilibacterium tricleocarpae</name>
    <dbReference type="NCBI Taxonomy" id="2591008"/>
    <lineage>
        <taxon>Bacteria</taxon>
        <taxon>Pseudomonadati</taxon>
        <taxon>Pseudomonadota</taxon>
        <taxon>Gammaproteobacteria</taxon>
        <taxon>Cellvibrionales</taxon>
        <taxon>Cellvibrionaceae</taxon>
        <taxon>Exilibacterium</taxon>
    </lineage>
</organism>
<dbReference type="GO" id="GO:0004674">
    <property type="term" value="F:protein serine/threonine kinase activity"/>
    <property type="evidence" value="ECO:0007669"/>
    <property type="project" value="UniProtKB-KW"/>
</dbReference>